<dbReference type="Proteomes" id="UP000231092">
    <property type="component" value="Unassembled WGS sequence"/>
</dbReference>
<accession>A0A2M8Z2W5</accession>
<gene>
    <name evidence="1" type="ORF">H171_1236</name>
</gene>
<evidence type="ECO:0000313" key="1">
    <source>
        <dbReference type="EMBL" id="PJJ27760.1"/>
    </source>
</evidence>
<dbReference type="OrthoDB" id="5432268at2"/>
<comment type="caution">
    <text evidence="1">The sequence shown here is derived from an EMBL/GenBank/DDBJ whole genome shotgun (WGS) entry which is preliminary data.</text>
</comment>
<sequence>MDMTREALQYVVGLSEANILEINGDTYTDKQVHRIDNSLHAAAIEMNTLSSLVDYAKAFADEMSDQMLVQVVSPTEVKLISCLDADRKRECLVNVSAMIPDFNYGRYMDHESFIIALQSKFIDNKDRELLLRFAGTVKDESIAQYGDDGVTQKATIKTGITSVGEAIVPNPVHLCPFRTFVEVEQPESAFVFRMKQSEGRGVECAIFEADGGAWKNAAMRNIKGYLQSELSELPQFTVIS</sequence>
<evidence type="ECO:0000313" key="2">
    <source>
        <dbReference type="Proteomes" id="UP000231092"/>
    </source>
</evidence>
<dbReference type="EMBL" id="PGET01000001">
    <property type="protein sequence ID" value="PJJ27760.1"/>
    <property type="molecule type" value="Genomic_DNA"/>
</dbReference>
<organism evidence="1 2">
    <name type="scientific">[Clostridium] celerecrescens 18A</name>
    <dbReference type="NCBI Taxonomy" id="1286362"/>
    <lineage>
        <taxon>Bacteria</taxon>
        <taxon>Bacillati</taxon>
        <taxon>Bacillota</taxon>
        <taxon>Clostridia</taxon>
        <taxon>Lachnospirales</taxon>
        <taxon>Lachnospiraceae</taxon>
        <taxon>Lacrimispora</taxon>
    </lineage>
</organism>
<reference evidence="1 2" key="1">
    <citation type="submission" date="2017-11" db="EMBL/GenBank/DDBJ databases">
        <title>Understudied soil microbes with underappreciated capabilities: Untangling the Clostridium saccharolyticum group.</title>
        <authorList>
            <person name="Leschine S."/>
        </authorList>
    </citation>
    <scope>NUCLEOTIDE SEQUENCE [LARGE SCALE GENOMIC DNA]</scope>
    <source>
        <strain evidence="1 2">18A</strain>
    </source>
</reference>
<proteinExistence type="predicted"/>
<name>A0A2M8Z2W5_9FIRM</name>
<protein>
    <submittedName>
        <fullName evidence="1">Uncharacterized protein</fullName>
    </submittedName>
</protein>
<dbReference type="RefSeq" id="WP_100304351.1">
    <property type="nucleotide sequence ID" value="NZ_PGET01000001.1"/>
</dbReference>
<dbReference type="AlphaFoldDB" id="A0A2M8Z2W5"/>